<evidence type="ECO:0000313" key="5">
    <source>
        <dbReference type="EMBL" id="MSU02896.1"/>
    </source>
</evidence>
<evidence type="ECO:0000256" key="1">
    <source>
        <dbReference type="PIRSR" id="PIRSR601310-1"/>
    </source>
</evidence>
<dbReference type="CDD" id="cd01276">
    <property type="entry name" value="PKCI_related"/>
    <property type="match status" value="1"/>
</dbReference>
<dbReference type="InterPro" id="IPR001310">
    <property type="entry name" value="Histidine_triad_HIT"/>
</dbReference>
<dbReference type="EMBL" id="VUNQ01000047">
    <property type="protein sequence ID" value="MSU02896.1"/>
    <property type="molecule type" value="Genomic_DNA"/>
</dbReference>
<evidence type="ECO:0000256" key="2">
    <source>
        <dbReference type="PIRSR" id="PIRSR601310-3"/>
    </source>
</evidence>
<sequence length="113" mass="12797">MTDCLFCNIIKGKIPSNLIYEDERVIAFEDINPQAPVHFLVIPKEHIESAAYIDENNKNLMGHILFVVSKIAKSRGLEEGYRIVNNCGINGGQTVEHIHFHVLGERKMLWPPG</sequence>
<evidence type="ECO:0000313" key="6">
    <source>
        <dbReference type="Proteomes" id="UP000469523"/>
    </source>
</evidence>
<feature type="short sequence motif" description="Histidine triad motif" evidence="2 3">
    <location>
        <begin position="97"/>
        <end position="101"/>
    </location>
</feature>
<accession>A0A6N7XN02</accession>
<feature type="active site" description="Tele-AMP-histidine intermediate" evidence="1">
    <location>
        <position position="99"/>
    </location>
</feature>
<keyword evidence="6" id="KW-1185">Reference proteome</keyword>
<dbReference type="Gene3D" id="3.30.428.10">
    <property type="entry name" value="HIT-like"/>
    <property type="match status" value="1"/>
</dbReference>
<dbReference type="PROSITE" id="PS00892">
    <property type="entry name" value="HIT_1"/>
    <property type="match status" value="1"/>
</dbReference>
<dbReference type="InterPro" id="IPR036265">
    <property type="entry name" value="HIT-like_sf"/>
</dbReference>
<evidence type="ECO:0000256" key="3">
    <source>
        <dbReference type="PROSITE-ProRule" id="PRU00464"/>
    </source>
</evidence>
<dbReference type="InterPro" id="IPR019808">
    <property type="entry name" value="Histidine_triad_CS"/>
</dbReference>
<dbReference type="Pfam" id="PF01230">
    <property type="entry name" value="HIT"/>
    <property type="match status" value="1"/>
</dbReference>
<dbReference type="AlphaFoldDB" id="A0A6N7XN02"/>
<dbReference type="InterPro" id="IPR011146">
    <property type="entry name" value="HIT-like"/>
</dbReference>
<dbReference type="SUPFAM" id="SSF54197">
    <property type="entry name" value="HIT-like"/>
    <property type="match status" value="1"/>
</dbReference>
<protein>
    <submittedName>
        <fullName evidence="5">Histidine triad nucleotide-binding protein</fullName>
    </submittedName>
</protein>
<organism evidence="5 6">
    <name type="scientific">Tissierella pigra</name>
    <dbReference type="NCBI Taxonomy" id="2607614"/>
    <lineage>
        <taxon>Bacteria</taxon>
        <taxon>Bacillati</taxon>
        <taxon>Bacillota</taxon>
        <taxon>Tissierellia</taxon>
        <taxon>Tissierellales</taxon>
        <taxon>Tissierellaceae</taxon>
        <taxon>Tissierella</taxon>
    </lineage>
</organism>
<comment type="caution">
    <text evidence="5">The sequence shown here is derived from an EMBL/GenBank/DDBJ whole genome shotgun (WGS) entry which is preliminary data.</text>
</comment>
<reference evidence="5 6" key="1">
    <citation type="submission" date="2019-09" db="EMBL/GenBank/DDBJ databases">
        <title>In-depth cultivation of the pig gut microbiome towards novel bacterial diversity and tailored functional studies.</title>
        <authorList>
            <person name="Wylensek D."/>
            <person name="Hitch T.C.A."/>
            <person name="Clavel T."/>
        </authorList>
    </citation>
    <scope>NUCLEOTIDE SEQUENCE [LARGE SCALE GENOMIC DNA]</scope>
    <source>
        <strain evidence="5 6">WCA3-693-APC-4?</strain>
    </source>
</reference>
<dbReference type="RefSeq" id="WP_154442162.1">
    <property type="nucleotide sequence ID" value="NZ_JAHLPJ010000001.1"/>
</dbReference>
<gene>
    <name evidence="5" type="ORF">FYJ83_15645</name>
</gene>
<evidence type="ECO:0000259" key="4">
    <source>
        <dbReference type="PROSITE" id="PS51084"/>
    </source>
</evidence>
<name>A0A6N7XN02_9FIRM</name>
<dbReference type="PROSITE" id="PS51084">
    <property type="entry name" value="HIT_2"/>
    <property type="match status" value="1"/>
</dbReference>
<dbReference type="Proteomes" id="UP000469523">
    <property type="component" value="Unassembled WGS sequence"/>
</dbReference>
<feature type="domain" description="HIT" evidence="4">
    <location>
        <begin position="5"/>
        <end position="113"/>
    </location>
</feature>
<proteinExistence type="predicted"/>
<dbReference type="GO" id="GO:0003824">
    <property type="term" value="F:catalytic activity"/>
    <property type="evidence" value="ECO:0007669"/>
    <property type="project" value="InterPro"/>
</dbReference>
<dbReference type="PRINTS" id="PR00332">
    <property type="entry name" value="HISTRIAD"/>
</dbReference>
<dbReference type="PANTHER" id="PTHR23089">
    <property type="entry name" value="HISTIDINE TRIAD HIT PROTEIN"/>
    <property type="match status" value="1"/>
</dbReference>